<evidence type="ECO:0000259" key="14">
    <source>
        <dbReference type="Pfam" id="PF07715"/>
    </source>
</evidence>
<evidence type="ECO:0000256" key="1">
    <source>
        <dbReference type="ARBA" id="ARBA00004571"/>
    </source>
</evidence>
<evidence type="ECO:0000256" key="2">
    <source>
        <dbReference type="ARBA" id="ARBA00022448"/>
    </source>
</evidence>
<dbReference type="SUPFAM" id="SSF56935">
    <property type="entry name" value="Porins"/>
    <property type="match status" value="1"/>
</dbReference>
<evidence type="ECO:0000259" key="13">
    <source>
        <dbReference type="Pfam" id="PF00593"/>
    </source>
</evidence>
<keyword evidence="2 10" id="KW-0813">Transport</keyword>
<gene>
    <name evidence="15" type="ORF">EJC49_16275</name>
</gene>
<dbReference type="InterPro" id="IPR036942">
    <property type="entry name" value="Beta-barrel_TonB_sf"/>
</dbReference>
<dbReference type="CDD" id="cd01347">
    <property type="entry name" value="ligand_gated_channel"/>
    <property type="match status" value="1"/>
</dbReference>
<evidence type="ECO:0000256" key="12">
    <source>
        <dbReference type="SAM" id="SignalP"/>
    </source>
</evidence>
<dbReference type="InterPro" id="IPR012910">
    <property type="entry name" value="Plug_dom"/>
</dbReference>
<reference evidence="15 16" key="1">
    <citation type="submission" date="2018-12" db="EMBL/GenBank/DDBJ databases">
        <title>Mesorhizobium carbonis sp. nov., isolated from coal mine water.</title>
        <authorList>
            <person name="Xin W."/>
            <person name="Xu Z."/>
            <person name="Xiang F."/>
            <person name="Zhang J."/>
            <person name="Xi L."/>
            <person name="Liu J."/>
        </authorList>
    </citation>
    <scope>NUCLEOTIDE SEQUENCE [LARGE SCALE GENOMIC DNA]</scope>
    <source>
        <strain evidence="15 16">B2.3</strain>
    </source>
</reference>
<dbReference type="Gene3D" id="2.40.170.20">
    <property type="entry name" value="TonB-dependent receptor, beta-barrel domain"/>
    <property type="match status" value="1"/>
</dbReference>
<feature type="chain" id="PRO_5019163574" evidence="12">
    <location>
        <begin position="27"/>
        <end position="659"/>
    </location>
</feature>
<keyword evidence="9 10" id="KW-0998">Cell outer membrane</keyword>
<dbReference type="InterPro" id="IPR039426">
    <property type="entry name" value="TonB-dep_rcpt-like"/>
</dbReference>
<evidence type="ECO:0000256" key="5">
    <source>
        <dbReference type="ARBA" id="ARBA00022729"/>
    </source>
</evidence>
<comment type="similarity">
    <text evidence="10 11">Belongs to the TonB-dependent receptor family.</text>
</comment>
<dbReference type="GO" id="GO:0044718">
    <property type="term" value="P:siderophore transmembrane transport"/>
    <property type="evidence" value="ECO:0007669"/>
    <property type="project" value="TreeGrafter"/>
</dbReference>
<dbReference type="GO" id="GO:0009279">
    <property type="term" value="C:cell outer membrane"/>
    <property type="evidence" value="ECO:0007669"/>
    <property type="project" value="UniProtKB-SubCell"/>
</dbReference>
<evidence type="ECO:0000256" key="3">
    <source>
        <dbReference type="ARBA" id="ARBA00022452"/>
    </source>
</evidence>
<keyword evidence="3 10" id="KW-1134">Transmembrane beta strand</keyword>
<dbReference type="PANTHER" id="PTHR30069">
    <property type="entry name" value="TONB-DEPENDENT OUTER MEMBRANE RECEPTOR"/>
    <property type="match status" value="1"/>
</dbReference>
<dbReference type="PROSITE" id="PS52016">
    <property type="entry name" value="TONB_DEPENDENT_REC_3"/>
    <property type="match status" value="1"/>
</dbReference>
<keyword evidence="7 10" id="KW-0472">Membrane</keyword>
<dbReference type="InterPro" id="IPR037066">
    <property type="entry name" value="Plug_dom_sf"/>
</dbReference>
<dbReference type="Pfam" id="PF00593">
    <property type="entry name" value="TonB_dep_Rec_b-barrel"/>
    <property type="match status" value="1"/>
</dbReference>
<protein>
    <submittedName>
        <fullName evidence="15">TonB-dependent receptor</fullName>
    </submittedName>
</protein>
<feature type="domain" description="TonB-dependent receptor plug" evidence="14">
    <location>
        <begin position="45"/>
        <end position="153"/>
    </location>
</feature>
<accession>A0A429YVB2</accession>
<sequence>MNTKKALSLSAAVSVFALVVAAPAFAQELDIGEIVVTPNRTPTDKAKTGSTVETVSREEIEEQARPLIVDYLNQLPGIHVTSPGGPGTEASLSVRGLPRRYVKTLYNGIDISDPTSTQAQTSYQYLLADGVNSIEVLKGSQSTLYGSDAIAGVISISTLGGIEPGVRHLVGVEAGSNGTVRGAYGLRAANDKASLSFNVAGFHTDGISSAALGTEGDAFDLGNIDVNGEYRFSENFSVFGSALYIKGEADYDNDRYVIPDTGEIVEPSDNLANRNATQQAAARFGFNLDLLDGRMKNTASVQVFQLDRAIRSVDPLYGAFDADYTGTRTKLDYQGSFEASTWLTLQYGADHEWQNAAATDNYGTDTDDGFELTGLWTQAIVQPVENLVLTAGLRHDSHSEFGEHLTYRGTASYLFDQTGTRLHSSVGTGFRAPSLYELFGPYVGNTDLQPETSFSFDAGVEQTFLGGALVADVTFFMLDVDDLIIYDNVTYTYQQSDGTTKSRGVETSFTWKASSWLDIGANYTYTRATDADGDHAIRIPEHAIGLQATVRPAEKWTISATAKIPLDAIDTVIVGSQAYLGTCFPPPTFDPVDCTQYSAVRGDVKLDDYVLINAKVAYKPTDNTEAYLRVENLLDQKYQVSPGFGTAGISAFAGFKAQF</sequence>
<comment type="caution">
    <text evidence="15">The sequence shown here is derived from an EMBL/GenBank/DDBJ whole genome shotgun (WGS) entry which is preliminary data.</text>
</comment>
<dbReference type="EMBL" id="RWKW01000057">
    <property type="protein sequence ID" value="RST85286.1"/>
    <property type="molecule type" value="Genomic_DNA"/>
</dbReference>
<dbReference type="RefSeq" id="WP_126700997.1">
    <property type="nucleotide sequence ID" value="NZ_RWKW01000057.1"/>
</dbReference>
<dbReference type="PANTHER" id="PTHR30069:SF29">
    <property type="entry name" value="HEMOGLOBIN AND HEMOGLOBIN-HAPTOGLOBIN-BINDING PROTEIN 1-RELATED"/>
    <property type="match status" value="1"/>
</dbReference>
<keyword evidence="16" id="KW-1185">Reference proteome</keyword>
<dbReference type="Pfam" id="PF07715">
    <property type="entry name" value="Plug"/>
    <property type="match status" value="1"/>
</dbReference>
<dbReference type="InterPro" id="IPR000531">
    <property type="entry name" value="Beta-barrel_TonB"/>
</dbReference>
<evidence type="ECO:0000256" key="8">
    <source>
        <dbReference type="ARBA" id="ARBA00023170"/>
    </source>
</evidence>
<evidence type="ECO:0000256" key="6">
    <source>
        <dbReference type="ARBA" id="ARBA00023077"/>
    </source>
</evidence>
<dbReference type="Gene3D" id="2.170.130.10">
    <property type="entry name" value="TonB-dependent receptor, plug domain"/>
    <property type="match status" value="1"/>
</dbReference>
<dbReference type="GO" id="GO:0015344">
    <property type="term" value="F:siderophore uptake transmembrane transporter activity"/>
    <property type="evidence" value="ECO:0007669"/>
    <property type="project" value="TreeGrafter"/>
</dbReference>
<dbReference type="Proteomes" id="UP000278398">
    <property type="component" value="Unassembled WGS sequence"/>
</dbReference>
<evidence type="ECO:0000256" key="7">
    <source>
        <dbReference type="ARBA" id="ARBA00023136"/>
    </source>
</evidence>
<keyword evidence="6 11" id="KW-0798">TonB box</keyword>
<evidence type="ECO:0000313" key="15">
    <source>
        <dbReference type="EMBL" id="RST85286.1"/>
    </source>
</evidence>
<organism evidence="15 16">
    <name type="scientific">Aquibium carbonis</name>
    <dbReference type="NCBI Taxonomy" id="2495581"/>
    <lineage>
        <taxon>Bacteria</taxon>
        <taxon>Pseudomonadati</taxon>
        <taxon>Pseudomonadota</taxon>
        <taxon>Alphaproteobacteria</taxon>
        <taxon>Hyphomicrobiales</taxon>
        <taxon>Phyllobacteriaceae</taxon>
        <taxon>Aquibium</taxon>
    </lineage>
</organism>
<evidence type="ECO:0000256" key="10">
    <source>
        <dbReference type="PROSITE-ProRule" id="PRU01360"/>
    </source>
</evidence>
<evidence type="ECO:0000256" key="11">
    <source>
        <dbReference type="RuleBase" id="RU003357"/>
    </source>
</evidence>
<comment type="subcellular location">
    <subcellularLocation>
        <location evidence="1 10">Cell outer membrane</location>
        <topology evidence="1 10">Multi-pass membrane protein</topology>
    </subcellularLocation>
</comment>
<evidence type="ECO:0000256" key="4">
    <source>
        <dbReference type="ARBA" id="ARBA00022692"/>
    </source>
</evidence>
<dbReference type="AlphaFoldDB" id="A0A429YVB2"/>
<keyword evidence="8 15" id="KW-0675">Receptor</keyword>
<feature type="signal peptide" evidence="12">
    <location>
        <begin position="1"/>
        <end position="26"/>
    </location>
</feature>
<keyword evidence="4 10" id="KW-0812">Transmembrane</keyword>
<feature type="domain" description="TonB-dependent receptor-like beta-barrel" evidence="13">
    <location>
        <begin position="230"/>
        <end position="633"/>
    </location>
</feature>
<proteinExistence type="inferred from homology"/>
<evidence type="ECO:0000256" key="9">
    <source>
        <dbReference type="ARBA" id="ARBA00023237"/>
    </source>
</evidence>
<keyword evidence="5 12" id="KW-0732">Signal</keyword>
<name>A0A429YVB2_9HYPH</name>
<dbReference type="OrthoDB" id="9760333at2"/>
<evidence type="ECO:0000313" key="16">
    <source>
        <dbReference type="Proteomes" id="UP000278398"/>
    </source>
</evidence>